<dbReference type="Proteomes" id="UP000245430">
    <property type="component" value="Unassembled WGS sequence"/>
</dbReference>
<protein>
    <submittedName>
        <fullName evidence="2">Glycosyltransferase involved in cell wall biosynthesis</fullName>
    </submittedName>
</protein>
<evidence type="ECO:0000313" key="3">
    <source>
        <dbReference type="Proteomes" id="UP000245430"/>
    </source>
</evidence>
<evidence type="ECO:0000313" key="2">
    <source>
        <dbReference type="EMBL" id="PWK18008.1"/>
    </source>
</evidence>
<dbReference type="OrthoDB" id="9790710at2"/>
<organism evidence="2 3">
    <name type="scientific">Xanthomarina spongicola</name>
    <dbReference type="NCBI Taxonomy" id="570520"/>
    <lineage>
        <taxon>Bacteria</taxon>
        <taxon>Pseudomonadati</taxon>
        <taxon>Bacteroidota</taxon>
        <taxon>Flavobacteriia</taxon>
        <taxon>Flavobacteriales</taxon>
        <taxon>Flavobacteriaceae</taxon>
        <taxon>Xanthomarina</taxon>
    </lineage>
</organism>
<feature type="domain" description="Glycosyl transferase family 1" evidence="1">
    <location>
        <begin position="194"/>
        <end position="348"/>
    </location>
</feature>
<dbReference type="PANTHER" id="PTHR12526">
    <property type="entry name" value="GLYCOSYLTRANSFERASE"/>
    <property type="match status" value="1"/>
</dbReference>
<proteinExistence type="predicted"/>
<dbReference type="CDD" id="cd03801">
    <property type="entry name" value="GT4_PimA-like"/>
    <property type="match status" value="1"/>
</dbReference>
<accession>A0A316DKD3</accession>
<name>A0A316DKD3_9FLAO</name>
<keyword evidence="2" id="KW-0808">Transferase</keyword>
<keyword evidence="3" id="KW-1185">Reference proteome</keyword>
<gene>
    <name evidence="2" type="ORF">LX78_02407</name>
</gene>
<dbReference type="RefSeq" id="WP_109682890.1">
    <property type="nucleotide sequence ID" value="NZ_QGGP01000006.1"/>
</dbReference>
<reference evidence="2 3" key="1">
    <citation type="submission" date="2018-05" db="EMBL/GenBank/DDBJ databases">
        <title>Genomic Encyclopedia of Archaeal and Bacterial Type Strains, Phase II (KMG-II): from individual species to whole genera.</title>
        <authorList>
            <person name="Goeker M."/>
        </authorList>
    </citation>
    <scope>NUCLEOTIDE SEQUENCE [LARGE SCALE GENOMIC DNA]</scope>
    <source>
        <strain evidence="2 3">DSM 22637</strain>
    </source>
</reference>
<dbReference type="AlphaFoldDB" id="A0A316DKD3"/>
<comment type="caution">
    <text evidence="2">The sequence shown here is derived from an EMBL/GenBank/DDBJ whole genome shotgun (WGS) entry which is preliminary data.</text>
</comment>
<evidence type="ECO:0000259" key="1">
    <source>
        <dbReference type="Pfam" id="PF00534"/>
    </source>
</evidence>
<dbReference type="EMBL" id="QGGP01000006">
    <property type="protein sequence ID" value="PWK18008.1"/>
    <property type="molecule type" value="Genomic_DNA"/>
</dbReference>
<dbReference type="SUPFAM" id="SSF53756">
    <property type="entry name" value="UDP-Glycosyltransferase/glycogen phosphorylase"/>
    <property type="match status" value="1"/>
</dbReference>
<dbReference type="InterPro" id="IPR001296">
    <property type="entry name" value="Glyco_trans_1"/>
</dbReference>
<dbReference type="Pfam" id="PF00534">
    <property type="entry name" value="Glycos_transf_1"/>
    <property type="match status" value="1"/>
</dbReference>
<dbReference type="Gene3D" id="3.40.50.2000">
    <property type="entry name" value="Glycogen Phosphorylase B"/>
    <property type="match status" value="2"/>
</dbReference>
<dbReference type="PANTHER" id="PTHR12526:SF630">
    <property type="entry name" value="GLYCOSYLTRANSFERASE"/>
    <property type="match status" value="1"/>
</dbReference>
<sequence>MIKTNSKPVHKILWLAPVFNHYKARFLNHLSNDQNVELTVLSGSGREGSGDEELEGDWGFQTVRVEVPKSKFGWSREVRQSLKSNFKNFDWVLVPAEKKNLLLFIYAIYLRQKHKGTKLFSYNHQFTKPKKGNVKRIDLLITKFIFRNLDRVIFYTEDICKKAIQSKLVAPEKAYWANNTIDTLEVEKFYDFILPPKEPITIVFIGRLIAIKRIEDLILFFADLCRKHEDKFVLEIIGDGPQNQIVKSTQKTNSNIIWHGTLVDEEKIAPIMSRASLVFVPGLAGLSINHAFAYGRPYATFSADRHGPEISYLKDGENGFIIENNIKIIEEFLNNPKKIEDFCKSAYEASKALSVNRWIEQIVVALD</sequence>
<dbReference type="GO" id="GO:0016757">
    <property type="term" value="F:glycosyltransferase activity"/>
    <property type="evidence" value="ECO:0007669"/>
    <property type="project" value="InterPro"/>
</dbReference>